<reference evidence="1 2" key="2">
    <citation type="journal article" date="2016" name="Genome Announc.">
        <title>Complete Genome Sequence of Sphingopyxis macrogoltabida Strain 203N (NBRC 111659), a Polyethylene Glycol Degrader.</title>
        <authorList>
            <person name="Ohtsubo Y."/>
            <person name="Nonoyama S."/>
            <person name="Nagata Y."/>
            <person name="Numata M."/>
            <person name="Tsuchikane K."/>
            <person name="Hosoyama A."/>
            <person name="Yamazoe A."/>
            <person name="Tsuda M."/>
            <person name="Fujita N."/>
            <person name="Kawai F."/>
        </authorList>
    </citation>
    <scope>NUCLEOTIDE SEQUENCE [LARGE SCALE GENOMIC DNA]</scope>
    <source>
        <strain evidence="1 2">203N</strain>
    </source>
</reference>
<dbReference type="Proteomes" id="UP000076088">
    <property type="component" value="Chromosome"/>
</dbReference>
<organism evidence="1 2">
    <name type="scientific">Sphingopyxis macrogoltabida</name>
    <name type="common">Sphingomonas macrogoltabidus</name>
    <dbReference type="NCBI Taxonomy" id="33050"/>
    <lineage>
        <taxon>Bacteria</taxon>
        <taxon>Pseudomonadati</taxon>
        <taxon>Pseudomonadota</taxon>
        <taxon>Alphaproteobacteria</taxon>
        <taxon>Sphingomonadales</taxon>
        <taxon>Sphingomonadaceae</taxon>
        <taxon>Sphingopyxis</taxon>
    </lineage>
</organism>
<gene>
    <name evidence="1" type="ORF">ATM17_15085</name>
</gene>
<dbReference type="RefSeq" id="WP_054729076.1">
    <property type="nucleotide sequence ID" value="NZ_CP009429.1"/>
</dbReference>
<reference evidence="2" key="1">
    <citation type="submission" date="2015-11" db="EMBL/GenBank/DDBJ databases">
        <title>Complete genome sequence of a polyethylene-glycol degrader Sphingopyxis macrogoltabida 203N (NBRC 111659).</title>
        <authorList>
            <person name="Yoshiyuki O."/>
            <person name="Shouta N."/>
            <person name="Nagata Y."/>
            <person name="Numata M."/>
            <person name="Tsuchikane K."/>
            <person name="Hosoyama A."/>
            <person name="Yamazoe A."/>
            <person name="Tsuda M."/>
            <person name="Fujita N."/>
            <person name="Kawai F."/>
        </authorList>
    </citation>
    <scope>NUCLEOTIDE SEQUENCE [LARGE SCALE GENOMIC DNA]</scope>
    <source>
        <strain evidence="2">203N</strain>
    </source>
</reference>
<name>A0AAC9AW17_SPHMC</name>
<dbReference type="KEGG" id="smaz:LH19_14480"/>
<sequence>MADYHSPTIVRPDIPRAAMTLLEHRLLIGMFSHEGGEDEVYFFAEDYVNDLLHLDLAEVHQLLEVDPFPDSYAVTAIRDHLRKLDPAEGELALDMSVIGYEGIFQDIIKRCDALDDVEVVAAWTCTKMRPDGFGGMATLITADAIKTMSTASFLDEVRNRLRPEELANA</sequence>
<keyword evidence="2" id="KW-1185">Reference proteome</keyword>
<proteinExistence type="predicted"/>
<accession>A0AAC9AW17</accession>
<evidence type="ECO:0000313" key="1">
    <source>
        <dbReference type="EMBL" id="AMU90349.1"/>
    </source>
</evidence>
<dbReference type="AlphaFoldDB" id="A0AAC9AW17"/>
<evidence type="ECO:0000313" key="2">
    <source>
        <dbReference type="Proteomes" id="UP000076088"/>
    </source>
</evidence>
<dbReference type="EMBL" id="CP013344">
    <property type="protein sequence ID" value="AMU90349.1"/>
    <property type="molecule type" value="Genomic_DNA"/>
</dbReference>
<protein>
    <submittedName>
        <fullName evidence="1">Uncharacterized protein</fullName>
    </submittedName>
</protein>